<name>A0A1J8QUK3_9AGAM</name>
<keyword evidence="6 7" id="KW-0472">Membrane</keyword>
<evidence type="ECO:0000256" key="4">
    <source>
        <dbReference type="ARBA" id="ARBA00022692"/>
    </source>
</evidence>
<dbReference type="PANTHER" id="PTHR31595:SF53">
    <property type="entry name" value="ACETYLTRANSFERASE SIRH"/>
    <property type="match status" value="1"/>
</dbReference>
<dbReference type="EMBL" id="LVVM01003191">
    <property type="protein sequence ID" value="OJA15348.1"/>
    <property type="molecule type" value="Genomic_DNA"/>
</dbReference>
<keyword evidence="4 7" id="KW-0812">Transmembrane</keyword>
<protein>
    <recommendedName>
        <fullName evidence="8">Wax synthase domain-containing protein</fullName>
    </recommendedName>
</protein>
<evidence type="ECO:0000256" key="7">
    <source>
        <dbReference type="SAM" id="Phobius"/>
    </source>
</evidence>
<dbReference type="PANTHER" id="PTHR31595">
    <property type="entry name" value="LONG-CHAIN-ALCOHOL O-FATTY-ACYLTRANSFERASE 3-RELATED"/>
    <property type="match status" value="1"/>
</dbReference>
<accession>A0A1J8QUK3</accession>
<dbReference type="OrthoDB" id="1077582at2759"/>
<evidence type="ECO:0000256" key="6">
    <source>
        <dbReference type="ARBA" id="ARBA00023136"/>
    </source>
</evidence>
<feature type="transmembrane region" description="Helical" evidence="7">
    <location>
        <begin position="358"/>
        <end position="384"/>
    </location>
</feature>
<gene>
    <name evidence="9" type="ORF">AZE42_07552</name>
</gene>
<feature type="domain" description="Wax synthase" evidence="8">
    <location>
        <begin position="244"/>
        <end position="329"/>
    </location>
</feature>
<dbReference type="Proteomes" id="UP000183567">
    <property type="component" value="Unassembled WGS sequence"/>
</dbReference>
<evidence type="ECO:0000256" key="3">
    <source>
        <dbReference type="ARBA" id="ARBA00022679"/>
    </source>
</evidence>
<comment type="similarity">
    <text evidence="2">Belongs to the wax synthase family.</text>
</comment>
<evidence type="ECO:0000256" key="2">
    <source>
        <dbReference type="ARBA" id="ARBA00007282"/>
    </source>
</evidence>
<evidence type="ECO:0000256" key="1">
    <source>
        <dbReference type="ARBA" id="ARBA00004141"/>
    </source>
</evidence>
<evidence type="ECO:0000313" key="10">
    <source>
        <dbReference type="Proteomes" id="UP000183567"/>
    </source>
</evidence>
<proteinExistence type="inferred from homology"/>
<organism evidence="9 10">
    <name type="scientific">Rhizopogon vesiculosus</name>
    <dbReference type="NCBI Taxonomy" id="180088"/>
    <lineage>
        <taxon>Eukaryota</taxon>
        <taxon>Fungi</taxon>
        <taxon>Dikarya</taxon>
        <taxon>Basidiomycota</taxon>
        <taxon>Agaricomycotina</taxon>
        <taxon>Agaricomycetes</taxon>
        <taxon>Agaricomycetidae</taxon>
        <taxon>Boletales</taxon>
        <taxon>Suillineae</taxon>
        <taxon>Rhizopogonaceae</taxon>
        <taxon>Rhizopogon</taxon>
    </lineage>
</organism>
<feature type="transmembrane region" description="Helical" evidence="7">
    <location>
        <begin position="211"/>
        <end position="234"/>
    </location>
</feature>
<comment type="subcellular location">
    <subcellularLocation>
        <location evidence="1">Membrane</location>
        <topology evidence="1">Multi-pass membrane protein</topology>
    </subcellularLocation>
</comment>
<evidence type="ECO:0000259" key="8">
    <source>
        <dbReference type="Pfam" id="PF13813"/>
    </source>
</evidence>
<reference evidence="9 10" key="1">
    <citation type="submission" date="2016-03" db="EMBL/GenBank/DDBJ databases">
        <title>Comparative genomics of the ectomycorrhizal sister species Rhizopogon vinicolor and Rhizopogon vesiculosus (Basidiomycota: Boletales) reveals a divergence of the mating type B locus.</title>
        <authorList>
            <person name="Mujic A.B."/>
            <person name="Kuo A."/>
            <person name="Tritt A."/>
            <person name="Lipzen A."/>
            <person name="Chen C."/>
            <person name="Johnson J."/>
            <person name="Sharma A."/>
            <person name="Barry K."/>
            <person name="Grigoriev I.V."/>
            <person name="Spatafora J.W."/>
        </authorList>
    </citation>
    <scope>NUCLEOTIDE SEQUENCE [LARGE SCALE GENOMIC DNA]</scope>
    <source>
        <strain evidence="9 10">AM-OR11-056</strain>
    </source>
</reference>
<evidence type="ECO:0000256" key="5">
    <source>
        <dbReference type="ARBA" id="ARBA00022989"/>
    </source>
</evidence>
<dbReference type="InterPro" id="IPR044851">
    <property type="entry name" value="Wax_synthase"/>
</dbReference>
<keyword evidence="10" id="KW-1185">Reference proteome</keyword>
<dbReference type="Pfam" id="PF13813">
    <property type="entry name" value="MBOAT_2"/>
    <property type="match status" value="1"/>
</dbReference>
<dbReference type="GO" id="GO:0006629">
    <property type="term" value="P:lipid metabolic process"/>
    <property type="evidence" value="ECO:0007669"/>
    <property type="project" value="InterPro"/>
</dbReference>
<dbReference type="GO" id="GO:0008374">
    <property type="term" value="F:O-acyltransferase activity"/>
    <property type="evidence" value="ECO:0007669"/>
    <property type="project" value="InterPro"/>
</dbReference>
<feature type="transmembrane region" description="Helical" evidence="7">
    <location>
        <begin position="88"/>
        <end position="108"/>
    </location>
</feature>
<keyword evidence="3" id="KW-0808">Transferase</keyword>
<dbReference type="GO" id="GO:0016020">
    <property type="term" value="C:membrane"/>
    <property type="evidence" value="ECO:0007669"/>
    <property type="project" value="UniProtKB-SubCell"/>
</dbReference>
<dbReference type="InterPro" id="IPR032805">
    <property type="entry name" value="Wax_synthase_dom"/>
</dbReference>
<sequence>MSLLLKEAEYFSERRSSFQRQSTGISVTSTATVNKFRLSYLKVPAIVLQTIISLDLRAPWNVVACTGMLLVCWTCIQHARTNIIFVDYLFGMAIAGFAMDTIHMTLLVQPLHVFRRQEQTQSAHTLPWFEKFIWASQLCASPRGVGWNHEVKNLPEHSTNSKKEFVLSRLMSAAKHYLWFDLAQFYVRRDPGFQSSAAFVSQTITRRVLGCAIYLVFQYCMGVVVHALIVVLIVSCTSSEPSSWPNAFGKWEDAYTIRRFWGRTWHQFLRRFLTPFGKKMASFLDFEPGTNGSSYTQLYTAFFVSAIAHLGGDAMIAPSRLGISCSFFVYQALGITFEDMVLAVARRAGVKETKWTRVIGYVWVISWFIITATQWVTAVGVAGIESGGKAIPSRYFPPSFCDILNLKLKAGTLTAD</sequence>
<keyword evidence="5 7" id="KW-1133">Transmembrane helix</keyword>
<dbReference type="AlphaFoldDB" id="A0A1J8QUK3"/>
<dbReference type="STRING" id="180088.A0A1J8QUK3"/>
<comment type="caution">
    <text evidence="9">The sequence shown here is derived from an EMBL/GenBank/DDBJ whole genome shotgun (WGS) entry which is preliminary data.</text>
</comment>
<evidence type="ECO:0000313" key="9">
    <source>
        <dbReference type="EMBL" id="OJA15348.1"/>
    </source>
</evidence>